<dbReference type="PANTHER" id="PTHR43356">
    <property type="entry name" value="PHOSPHATE ACETYLTRANSFERASE"/>
    <property type="match status" value="1"/>
</dbReference>
<evidence type="ECO:0000313" key="5">
    <source>
        <dbReference type="EMBL" id="SHG67000.1"/>
    </source>
</evidence>
<dbReference type="NCBIfam" id="NF005837">
    <property type="entry name" value="PRK07742.1"/>
    <property type="match status" value="1"/>
</dbReference>
<dbReference type="PANTHER" id="PTHR43356:SF2">
    <property type="entry name" value="PHOSPHATE ACETYLTRANSFERASE"/>
    <property type="match status" value="1"/>
</dbReference>
<gene>
    <name evidence="5" type="ORF">SAMN05421807_101213</name>
</gene>
<name>A0A1M5LQ17_9BACI</name>
<dbReference type="AlphaFoldDB" id="A0A1M5LQ17"/>
<dbReference type="Proteomes" id="UP000184079">
    <property type="component" value="Unassembled WGS sequence"/>
</dbReference>
<accession>A0A1M5LQ17</accession>
<dbReference type="EMBL" id="FQXD01000001">
    <property type="protein sequence ID" value="SHG67000.1"/>
    <property type="molecule type" value="Genomic_DNA"/>
</dbReference>
<evidence type="ECO:0000259" key="4">
    <source>
        <dbReference type="Pfam" id="PF01515"/>
    </source>
</evidence>
<comment type="similarity">
    <text evidence="1">Belongs to the phosphate acetyltransferase and butyryltransferase family.</text>
</comment>
<keyword evidence="2 5" id="KW-0808">Transferase</keyword>
<dbReference type="SUPFAM" id="SSF53659">
    <property type="entry name" value="Isocitrate/Isopropylmalate dehydrogenase-like"/>
    <property type="match status" value="1"/>
</dbReference>
<feature type="domain" description="Phosphate acetyl/butaryl transferase" evidence="4">
    <location>
        <begin position="79"/>
        <end position="296"/>
    </location>
</feature>
<dbReference type="NCBIfam" id="NF006045">
    <property type="entry name" value="PRK08190.1"/>
    <property type="match status" value="1"/>
</dbReference>
<dbReference type="PIRSF" id="PIRSF000428">
    <property type="entry name" value="P_Ac_trans"/>
    <property type="match status" value="1"/>
</dbReference>
<keyword evidence="3" id="KW-0012">Acyltransferase</keyword>
<evidence type="ECO:0000256" key="3">
    <source>
        <dbReference type="ARBA" id="ARBA00023315"/>
    </source>
</evidence>
<dbReference type="Pfam" id="PF01515">
    <property type="entry name" value="PTA_PTB"/>
    <property type="match status" value="1"/>
</dbReference>
<organism evidence="5 6">
    <name type="scientific">Virgibacillus chiguensis</name>
    <dbReference type="NCBI Taxonomy" id="411959"/>
    <lineage>
        <taxon>Bacteria</taxon>
        <taxon>Bacillati</taxon>
        <taxon>Bacillota</taxon>
        <taxon>Bacilli</taxon>
        <taxon>Bacillales</taxon>
        <taxon>Bacillaceae</taxon>
        <taxon>Virgibacillus</taxon>
    </lineage>
</organism>
<dbReference type="InterPro" id="IPR012147">
    <property type="entry name" value="P_Ac_Bu_trans"/>
</dbReference>
<reference evidence="6" key="1">
    <citation type="submission" date="2016-11" db="EMBL/GenBank/DDBJ databases">
        <authorList>
            <person name="Varghese N."/>
            <person name="Submissions S."/>
        </authorList>
    </citation>
    <scope>NUCLEOTIDE SEQUENCE [LARGE SCALE GENOMIC DNA]</scope>
    <source>
        <strain evidence="6">CGMCC 1.6496</strain>
    </source>
</reference>
<keyword evidence="6" id="KW-1185">Reference proteome</keyword>
<protein>
    <submittedName>
        <fullName evidence="5">Phosphate butyryltransferase</fullName>
    </submittedName>
</protein>
<evidence type="ECO:0000313" key="6">
    <source>
        <dbReference type="Proteomes" id="UP000184079"/>
    </source>
</evidence>
<dbReference type="InterPro" id="IPR050500">
    <property type="entry name" value="Phos_Acetyltrans/Butyryltrans"/>
</dbReference>
<proteinExistence type="inferred from homology"/>
<sequence>MGGLDQLKIAAKKKEGNIVSIANAQDEGILQVVKIALEENLCQFLLVGNEEKIKETANRIGLHLSNYKEKVSIQHATDLTAIAHSSVKAVSQKQADILMKGNIATKDVLQAVLNKEYGLRTGKILSHTAVFEVPNQEKLVILTDAAMNIAPDMQQKVTIVENAVQVAQSIGIEVPKVAALAPVEKVNPSMQSTMDAAILTQMQRRGQIKNCLIDGPLAFDNAVSKRAAVQKGISSEVAGDADILLAPSIEVGNALYKSFIYYAQAKVAALICGAKAPIILTSRADTVESKLHSLSLAIMTTNSNRRRS</sequence>
<evidence type="ECO:0000256" key="1">
    <source>
        <dbReference type="ARBA" id="ARBA00005656"/>
    </source>
</evidence>
<dbReference type="InterPro" id="IPR002505">
    <property type="entry name" value="PTA_PTB"/>
</dbReference>
<dbReference type="GO" id="GO:0016746">
    <property type="term" value="F:acyltransferase activity"/>
    <property type="evidence" value="ECO:0007669"/>
    <property type="project" value="UniProtKB-KW"/>
</dbReference>
<dbReference type="RefSeq" id="WP_073004318.1">
    <property type="nucleotide sequence ID" value="NZ_FQXD01000001.1"/>
</dbReference>
<dbReference type="Gene3D" id="3.40.718.10">
    <property type="entry name" value="Isopropylmalate Dehydrogenase"/>
    <property type="match status" value="1"/>
</dbReference>
<evidence type="ECO:0000256" key="2">
    <source>
        <dbReference type="ARBA" id="ARBA00022679"/>
    </source>
</evidence>
<dbReference type="OrthoDB" id="9774179at2"/>